<accession>A0A8K0GHV6</accession>
<reference evidence="2" key="1">
    <citation type="submission" date="2019-08" db="EMBL/GenBank/DDBJ databases">
        <title>The genome of the North American firefly Photinus pyralis.</title>
        <authorList>
            <consortium name="Photinus pyralis genome working group"/>
            <person name="Fallon T.R."/>
            <person name="Sander Lower S.E."/>
            <person name="Weng J.-K."/>
        </authorList>
    </citation>
    <scope>NUCLEOTIDE SEQUENCE</scope>
    <source>
        <strain evidence="2">TRF0915ILg1</strain>
        <tissue evidence="2">Whole body</tissue>
    </source>
</reference>
<dbReference type="Proteomes" id="UP000801492">
    <property type="component" value="Unassembled WGS sequence"/>
</dbReference>
<dbReference type="OrthoDB" id="6719809at2759"/>
<sequence length="132" mass="15020">MKQIYGLLLLLLPAHDCFTCNMTGYEMRQQWKGIEAPIEQDCIRKTGVKQETVDAFYDHEAMPNERAWKCFIECSGLREHFLSLTGDVDLSGVEKYACVTVPLAQSCEPVHGPDPCERAYLFLTCMIDNLPK</sequence>
<feature type="signal peptide" evidence="1">
    <location>
        <begin position="1"/>
        <end position="19"/>
    </location>
</feature>
<dbReference type="GO" id="GO:0005549">
    <property type="term" value="F:odorant binding"/>
    <property type="evidence" value="ECO:0007669"/>
    <property type="project" value="InterPro"/>
</dbReference>
<organism evidence="2 3">
    <name type="scientific">Ignelater luminosus</name>
    <name type="common">Cucubano</name>
    <name type="synonym">Pyrophorus luminosus</name>
    <dbReference type="NCBI Taxonomy" id="2038154"/>
    <lineage>
        <taxon>Eukaryota</taxon>
        <taxon>Metazoa</taxon>
        <taxon>Ecdysozoa</taxon>
        <taxon>Arthropoda</taxon>
        <taxon>Hexapoda</taxon>
        <taxon>Insecta</taxon>
        <taxon>Pterygota</taxon>
        <taxon>Neoptera</taxon>
        <taxon>Endopterygota</taxon>
        <taxon>Coleoptera</taxon>
        <taxon>Polyphaga</taxon>
        <taxon>Elateriformia</taxon>
        <taxon>Elateroidea</taxon>
        <taxon>Elateridae</taxon>
        <taxon>Agrypninae</taxon>
        <taxon>Pyrophorini</taxon>
        <taxon>Ignelater</taxon>
    </lineage>
</organism>
<evidence type="ECO:0000313" key="2">
    <source>
        <dbReference type="EMBL" id="KAF2902277.1"/>
    </source>
</evidence>
<dbReference type="Gene3D" id="1.10.238.20">
    <property type="entry name" value="Pheromone/general odorant binding protein domain"/>
    <property type="match status" value="1"/>
</dbReference>
<comment type="caution">
    <text evidence="2">The sequence shown here is derived from an EMBL/GenBank/DDBJ whole genome shotgun (WGS) entry which is preliminary data.</text>
</comment>
<proteinExistence type="predicted"/>
<dbReference type="InterPro" id="IPR006170">
    <property type="entry name" value="PBP/GOBP"/>
</dbReference>
<name>A0A8K0GHV6_IGNLU</name>
<dbReference type="SUPFAM" id="SSF47565">
    <property type="entry name" value="Insect pheromone/odorant-binding proteins"/>
    <property type="match status" value="1"/>
</dbReference>
<dbReference type="CDD" id="cd23992">
    <property type="entry name" value="PBP_GOBP"/>
    <property type="match status" value="1"/>
</dbReference>
<evidence type="ECO:0000256" key="1">
    <source>
        <dbReference type="SAM" id="SignalP"/>
    </source>
</evidence>
<dbReference type="EMBL" id="VTPC01001348">
    <property type="protein sequence ID" value="KAF2902277.1"/>
    <property type="molecule type" value="Genomic_DNA"/>
</dbReference>
<feature type="chain" id="PRO_5035455346" evidence="1">
    <location>
        <begin position="20"/>
        <end position="132"/>
    </location>
</feature>
<keyword evidence="1" id="KW-0732">Signal</keyword>
<keyword evidence="3" id="KW-1185">Reference proteome</keyword>
<dbReference type="AlphaFoldDB" id="A0A8K0GHV6"/>
<protein>
    <submittedName>
        <fullName evidence="2">Uncharacterized protein</fullName>
    </submittedName>
</protein>
<evidence type="ECO:0000313" key="3">
    <source>
        <dbReference type="Proteomes" id="UP000801492"/>
    </source>
</evidence>
<gene>
    <name evidence="2" type="ORF">ILUMI_03915</name>
</gene>
<dbReference type="InterPro" id="IPR036728">
    <property type="entry name" value="PBP_GOBP_sf"/>
</dbReference>
<dbReference type="Pfam" id="PF01395">
    <property type="entry name" value="PBP_GOBP"/>
    <property type="match status" value="1"/>
</dbReference>